<organism evidence="2 3">
    <name type="scientific">Sciurus carolinensis</name>
    <name type="common">Eastern gray squirrel</name>
    <dbReference type="NCBI Taxonomy" id="30640"/>
    <lineage>
        <taxon>Eukaryota</taxon>
        <taxon>Metazoa</taxon>
        <taxon>Chordata</taxon>
        <taxon>Craniata</taxon>
        <taxon>Vertebrata</taxon>
        <taxon>Euteleostomi</taxon>
        <taxon>Mammalia</taxon>
        <taxon>Eutheria</taxon>
        <taxon>Euarchontoglires</taxon>
        <taxon>Glires</taxon>
        <taxon>Rodentia</taxon>
        <taxon>Sciuromorpha</taxon>
        <taxon>Sciuridae</taxon>
        <taxon>Sciurinae</taxon>
        <taxon>Sciurini</taxon>
        <taxon>Sciurus</taxon>
    </lineage>
</organism>
<protein>
    <submittedName>
        <fullName evidence="2">Uncharacterized protein</fullName>
    </submittedName>
</protein>
<dbReference type="AlphaFoldDB" id="A0AA41N7X1"/>
<dbReference type="EMBL" id="JAATJV010399235">
    <property type="protein sequence ID" value="MBZ3885293.1"/>
    <property type="molecule type" value="Genomic_DNA"/>
</dbReference>
<accession>A0AA41N7X1</accession>
<feature type="region of interest" description="Disordered" evidence="1">
    <location>
        <begin position="1"/>
        <end position="49"/>
    </location>
</feature>
<name>A0AA41N7X1_SCICA</name>
<evidence type="ECO:0000256" key="1">
    <source>
        <dbReference type="SAM" id="MobiDB-lite"/>
    </source>
</evidence>
<evidence type="ECO:0000313" key="2">
    <source>
        <dbReference type="EMBL" id="MBZ3885293.1"/>
    </source>
</evidence>
<keyword evidence="3" id="KW-1185">Reference proteome</keyword>
<comment type="caution">
    <text evidence="2">The sequence shown here is derived from an EMBL/GenBank/DDBJ whole genome shotgun (WGS) entry which is preliminary data.</text>
</comment>
<dbReference type="Proteomes" id="UP001166674">
    <property type="component" value="Unassembled WGS sequence"/>
</dbReference>
<gene>
    <name evidence="2" type="ORF">SUZIE_182220</name>
</gene>
<feature type="region of interest" description="Disordered" evidence="1">
    <location>
        <begin position="89"/>
        <end position="108"/>
    </location>
</feature>
<proteinExistence type="predicted"/>
<sequence>MQNKFQEQKQKMGSKDKSLGEESPLTSGEMKSALNKDKETDGGMAEVRSLCPGSPATVLQEKTLQVRDQVRPKILFTILLDKRQWRKQEWDQKVPHGGREGNKEKGGSKASLEVACMEPWELALIFIKLGLWHGGIMDMQNSFGIERKLRPTVMNGGGHSDTVD</sequence>
<evidence type="ECO:0000313" key="3">
    <source>
        <dbReference type="Proteomes" id="UP001166674"/>
    </source>
</evidence>
<feature type="compositionally biased region" description="Basic and acidic residues" evidence="1">
    <location>
        <begin position="89"/>
        <end position="107"/>
    </location>
</feature>
<feature type="compositionally biased region" description="Basic and acidic residues" evidence="1">
    <location>
        <begin position="1"/>
        <end position="20"/>
    </location>
</feature>
<reference evidence="2" key="1">
    <citation type="submission" date="2020-03" db="EMBL/GenBank/DDBJ databases">
        <title>Studies in the Genomics of Life Span.</title>
        <authorList>
            <person name="Glass D."/>
        </authorList>
    </citation>
    <scope>NUCLEOTIDE SEQUENCE</scope>
    <source>
        <strain evidence="2">SUZIE</strain>
        <tissue evidence="2">Muscle</tissue>
    </source>
</reference>